<feature type="transmembrane region" description="Helical" evidence="9">
    <location>
        <begin position="208"/>
        <end position="229"/>
    </location>
</feature>
<feature type="transmembrane region" description="Helical" evidence="9">
    <location>
        <begin position="12"/>
        <end position="31"/>
    </location>
</feature>
<dbReference type="GO" id="GO:0022900">
    <property type="term" value="P:electron transport chain"/>
    <property type="evidence" value="ECO:0007669"/>
    <property type="project" value="InterPro"/>
</dbReference>
<feature type="transmembrane region" description="Helical" evidence="9">
    <location>
        <begin position="265"/>
        <end position="282"/>
    </location>
</feature>
<accession>A0A6I0EZ97</accession>
<protein>
    <submittedName>
        <fullName evidence="10">RnfABCDGE type electron transport complex subunit D</fullName>
    </submittedName>
</protein>
<keyword evidence="7 9" id="KW-1133">Transmembrane helix</keyword>
<organism evidence="10 11">
    <name type="scientific">Alkaliphilus pronyensis</name>
    <dbReference type="NCBI Taxonomy" id="1482732"/>
    <lineage>
        <taxon>Bacteria</taxon>
        <taxon>Bacillati</taxon>
        <taxon>Bacillota</taxon>
        <taxon>Clostridia</taxon>
        <taxon>Peptostreptococcales</taxon>
        <taxon>Natronincolaceae</taxon>
        <taxon>Alkaliphilus</taxon>
    </lineage>
</organism>
<keyword evidence="1" id="KW-0813">Transport</keyword>
<dbReference type="RefSeq" id="WP_151861202.1">
    <property type="nucleotide sequence ID" value="NZ_WBZC01000027.1"/>
</dbReference>
<dbReference type="Proteomes" id="UP000432715">
    <property type="component" value="Unassembled WGS sequence"/>
</dbReference>
<evidence type="ECO:0000256" key="3">
    <source>
        <dbReference type="ARBA" id="ARBA00022630"/>
    </source>
</evidence>
<dbReference type="Pfam" id="PF03116">
    <property type="entry name" value="NQR2_RnfD_RnfE"/>
    <property type="match status" value="1"/>
</dbReference>
<evidence type="ECO:0000313" key="10">
    <source>
        <dbReference type="EMBL" id="KAB3534459.1"/>
    </source>
</evidence>
<dbReference type="InterPro" id="IPR004338">
    <property type="entry name" value="NqrB/RnfD"/>
</dbReference>
<dbReference type="OrthoDB" id="9776359at2"/>
<dbReference type="NCBIfam" id="TIGR01946">
    <property type="entry name" value="rnfD"/>
    <property type="match status" value="1"/>
</dbReference>
<keyword evidence="8 9" id="KW-0472">Membrane</keyword>
<feature type="transmembrane region" description="Helical" evidence="9">
    <location>
        <begin position="66"/>
        <end position="97"/>
    </location>
</feature>
<name>A0A6I0EZ97_9FIRM</name>
<dbReference type="PANTHER" id="PTHR30578">
    <property type="entry name" value="ELECTRON TRANSPORT COMPLEX PROTEIN RNFD"/>
    <property type="match status" value="1"/>
</dbReference>
<keyword evidence="11" id="KW-1185">Reference proteome</keyword>
<dbReference type="GO" id="GO:0055085">
    <property type="term" value="P:transmembrane transport"/>
    <property type="evidence" value="ECO:0007669"/>
    <property type="project" value="InterPro"/>
</dbReference>
<keyword evidence="4" id="KW-0288">FMN</keyword>
<evidence type="ECO:0000256" key="6">
    <source>
        <dbReference type="ARBA" id="ARBA00022967"/>
    </source>
</evidence>
<evidence type="ECO:0000256" key="5">
    <source>
        <dbReference type="ARBA" id="ARBA00022692"/>
    </source>
</evidence>
<evidence type="ECO:0000313" key="11">
    <source>
        <dbReference type="Proteomes" id="UP000432715"/>
    </source>
</evidence>
<feature type="transmembrane region" description="Helical" evidence="9">
    <location>
        <begin position="37"/>
        <end position="54"/>
    </location>
</feature>
<feature type="transmembrane region" description="Helical" evidence="9">
    <location>
        <begin position="235"/>
        <end position="253"/>
    </location>
</feature>
<dbReference type="AlphaFoldDB" id="A0A6I0EZ97"/>
<reference evidence="10 11" key="1">
    <citation type="submission" date="2019-10" db="EMBL/GenBank/DDBJ databases">
        <title>Alkaliphilus serpentinus sp. nov. and Alkaliphilus pronyensis sp. nov., two novel anaerobic alkaliphilic species isolated from the serpentinized-hosted hydrothermal field of the Prony Bay (New Caledonia).</title>
        <authorList>
            <person name="Postec A."/>
        </authorList>
    </citation>
    <scope>NUCLEOTIDE SEQUENCE [LARGE SCALE GENOMIC DNA]</scope>
    <source>
        <strain evidence="10 11">LacV</strain>
    </source>
</reference>
<proteinExistence type="predicted"/>
<gene>
    <name evidence="10" type="ORF">F8154_08575</name>
</gene>
<dbReference type="InterPro" id="IPR011303">
    <property type="entry name" value="RnfD_bac"/>
</dbReference>
<dbReference type="EMBL" id="WBZC01000027">
    <property type="protein sequence ID" value="KAB3534459.1"/>
    <property type="molecule type" value="Genomic_DNA"/>
</dbReference>
<evidence type="ECO:0000256" key="1">
    <source>
        <dbReference type="ARBA" id="ARBA00022448"/>
    </source>
</evidence>
<dbReference type="GO" id="GO:0005886">
    <property type="term" value="C:plasma membrane"/>
    <property type="evidence" value="ECO:0007669"/>
    <property type="project" value="TreeGrafter"/>
</dbReference>
<comment type="caution">
    <text evidence="10">The sequence shown here is derived from an EMBL/GenBank/DDBJ whole genome shotgun (WGS) entry which is preliminary data.</text>
</comment>
<keyword evidence="2" id="KW-0597">Phosphoprotein</keyword>
<feature type="transmembrane region" description="Helical" evidence="9">
    <location>
        <begin position="288"/>
        <end position="306"/>
    </location>
</feature>
<evidence type="ECO:0000256" key="4">
    <source>
        <dbReference type="ARBA" id="ARBA00022643"/>
    </source>
</evidence>
<evidence type="ECO:0000256" key="8">
    <source>
        <dbReference type="ARBA" id="ARBA00023136"/>
    </source>
</evidence>
<dbReference type="PANTHER" id="PTHR30578:SF1">
    <property type="entry name" value="NA(+)-TRANSLOCATING NADH-QUINONE REDUCTASE SUBUNIT B"/>
    <property type="match status" value="1"/>
</dbReference>
<keyword evidence="6" id="KW-1278">Translocase</keyword>
<keyword evidence="3" id="KW-0285">Flavoprotein</keyword>
<evidence type="ECO:0000256" key="7">
    <source>
        <dbReference type="ARBA" id="ARBA00022989"/>
    </source>
</evidence>
<keyword evidence="5 9" id="KW-0812">Transmembrane</keyword>
<evidence type="ECO:0000256" key="9">
    <source>
        <dbReference type="SAM" id="Phobius"/>
    </source>
</evidence>
<feature type="transmembrane region" description="Helical" evidence="9">
    <location>
        <begin position="179"/>
        <end position="201"/>
    </location>
</feature>
<sequence>MPTGDRFFKNQPIMRRVLYSLVPIIVGAIYFFGWRTIILMSVVTLFGFLTEAAFKRKGKQPVTEAVVVSSILFTLTLPVSTPLWVAIIGIIFGIAFAKEAFGGFGHNVFNPALAARTFIYVCFPEYLTVKWNVAAESFPGGLVQYMTPAVDAITSSTPLTILKQTGEALPLNQLFWGNVSGSLGETSGFLILIGAIILIYTKAADWRLMISPIVGFVGLSSILNLTGVLSDPGPVFGLLSGGILFVAVFFATEPVTAPKGKEAKLVYGLLIGIITLIIRAFGIFVGGAMFAVLIMNTFAPILDVGFKTLKTRNGKQVKAT</sequence>
<evidence type="ECO:0000256" key="2">
    <source>
        <dbReference type="ARBA" id="ARBA00022553"/>
    </source>
</evidence>